<accession>A0ABQ0P133</accession>
<organism evidence="1 2">
    <name type="scientific">Saccharibacter floricola DSM 15669</name>
    <dbReference type="NCBI Taxonomy" id="1123227"/>
    <lineage>
        <taxon>Bacteria</taxon>
        <taxon>Pseudomonadati</taxon>
        <taxon>Pseudomonadota</taxon>
        <taxon>Alphaproteobacteria</taxon>
        <taxon>Acetobacterales</taxon>
        <taxon>Acetobacteraceae</taxon>
        <taxon>Saccharibacter</taxon>
    </lineage>
</organism>
<sequence>MPRKSETLACPDHHAAIGTMGHGALHDPSLPAHDEAAPSSVVVQPDVSAQSTLSLPVMQLVL</sequence>
<protein>
    <submittedName>
        <fullName evidence="1">Uncharacterized protein</fullName>
    </submittedName>
</protein>
<proteinExistence type="predicted"/>
<gene>
    <name evidence="1" type="ORF">AA15669_0720</name>
</gene>
<name>A0ABQ0P133_9PROT</name>
<dbReference type="EMBL" id="BAQD01000009">
    <property type="protein sequence ID" value="GBQ05959.1"/>
    <property type="molecule type" value="Genomic_DNA"/>
</dbReference>
<evidence type="ECO:0000313" key="1">
    <source>
        <dbReference type="EMBL" id="GBQ05959.1"/>
    </source>
</evidence>
<keyword evidence="2" id="KW-1185">Reference proteome</keyword>
<comment type="caution">
    <text evidence="1">The sequence shown here is derived from an EMBL/GenBank/DDBJ whole genome shotgun (WGS) entry which is preliminary data.</text>
</comment>
<evidence type="ECO:0000313" key="2">
    <source>
        <dbReference type="Proteomes" id="UP001062901"/>
    </source>
</evidence>
<reference evidence="1" key="1">
    <citation type="submission" date="2013-04" db="EMBL/GenBank/DDBJ databases">
        <title>The genome sequencing project of 58 acetic acid bacteria.</title>
        <authorList>
            <person name="Okamoto-Kainuma A."/>
            <person name="Ishikawa M."/>
            <person name="Umino S."/>
            <person name="Koizumi Y."/>
            <person name="Shiwa Y."/>
            <person name="Yoshikawa H."/>
            <person name="Matsutani M."/>
            <person name="Matsushita K."/>
        </authorList>
    </citation>
    <scope>NUCLEOTIDE SEQUENCE</scope>
    <source>
        <strain evidence="1">DSM 15669</strain>
    </source>
</reference>
<dbReference type="Proteomes" id="UP001062901">
    <property type="component" value="Unassembled WGS sequence"/>
</dbReference>